<dbReference type="InterPro" id="IPR036010">
    <property type="entry name" value="2Fe-2S_ferredoxin-like_sf"/>
</dbReference>
<keyword evidence="3" id="KW-1185">Reference proteome</keyword>
<dbReference type="GO" id="GO:0051536">
    <property type="term" value="F:iron-sulfur cluster binding"/>
    <property type="evidence" value="ECO:0007669"/>
    <property type="project" value="InterPro"/>
</dbReference>
<dbReference type="Pfam" id="PF13510">
    <property type="entry name" value="Fer2_4"/>
    <property type="match status" value="1"/>
</dbReference>
<dbReference type="SUPFAM" id="SSF54292">
    <property type="entry name" value="2Fe-2S ferredoxin-like"/>
    <property type="match status" value="1"/>
</dbReference>
<dbReference type="EMBL" id="SULI01000011">
    <property type="protein sequence ID" value="TKZ20497.1"/>
    <property type="molecule type" value="Genomic_DNA"/>
</dbReference>
<evidence type="ECO:0000313" key="2">
    <source>
        <dbReference type="EMBL" id="TKZ20497.1"/>
    </source>
</evidence>
<evidence type="ECO:0000313" key="3">
    <source>
        <dbReference type="Proteomes" id="UP000306575"/>
    </source>
</evidence>
<dbReference type="Proteomes" id="UP000306575">
    <property type="component" value="Unassembled WGS sequence"/>
</dbReference>
<evidence type="ECO:0000256" key="1">
    <source>
        <dbReference type="ARBA" id="ARBA00023002"/>
    </source>
</evidence>
<sequence>MKIDSRFLPRPEAEECITMTLDGAPIEALPGDTVAAAVLAHSGKAFRTTAHETPRAAYCMMGVCFECLLEIDGKANVQGCMTVAEDGMVVRRQNGLRRLNGDTDE</sequence>
<name>A0A4U7N4M8_9RHOB</name>
<gene>
    <name evidence="2" type="ORF">FAP39_10420</name>
</gene>
<organism evidence="2 3">
    <name type="scientific">Shimia litoralis</name>
    <dbReference type="NCBI Taxonomy" id="420403"/>
    <lineage>
        <taxon>Bacteria</taxon>
        <taxon>Pseudomonadati</taxon>
        <taxon>Pseudomonadota</taxon>
        <taxon>Alphaproteobacteria</taxon>
        <taxon>Rhodobacterales</taxon>
        <taxon>Roseobacteraceae</taxon>
    </lineage>
</organism>
<accession>A0A4U7N4M8</accession>
<dbReference type="GO" id="GO:0016491">
    <property type="term" value="F:oxidoreductase activity"/>
    <property type="evidence" value="ECO:0007669"/>
    <property type="project" value="UniProtKB-KW"/>
</dbReference>
<comment type="caution">
    <text evidence="2">The sequence shown here is derived from an EMBL/GenBank/DDBJ whole genome shotgun (WGS) entry which is preliminary data.</text>
</comment>
<proteinExistence type="predicted"/>
<dbReference type="InterPro" id="IPR042204">
    <property type="entry name" value="2Fe-2S-bd_N"/>
</dbReference>
<dbReference type="OrthoDB" id="573392at2"/>
<dbReference type="AlphaFoldDB" id="A0A4U7N4M8"/>
<keyword evidence="1" id="KW-0560">Oxidoreductase</keyword>
<reference evidence="2 3" key="1">
    <citation type="submission" date="2019-04" db="EMBL/GenBank/DDBJ databases">
        <title>Genome sequence of Pelagicola litoralis CL-ES2.</title>
        <authorList>
            <person name="Cao J."/>
        </authorList>
    </citation>
    <scope>NUCLEOTIDE SEQUENCE [LARGE SCALE GENOMIC DNA]</scope>
    <source>
        <strain evidence="2 3">CL-ES2</strain>
    </source>
</reference>
<protein>
    <submittedName>
        <fullName evidence="2">(2Fe-2S)-binding protein</fullName>
    </submittedName>
</protein>
<dbReference type="Gene3D" id="3.10.20.440">
    <property type="entry name" value="2Fe-2S iron-sulphur cluster binding domain, sarcosine oxidase, alpha subunit, N-terminal domain"/>
    <property type="match status" value="1"/>
</dbReference>